<dbReference type="PANTHER" id="PTHR45453">
    <property type="entry name" value="PHOSPHATE REGULON SENSOR PROTEIN PHOR"/>
    <property type="match status" value="1"/>
</dbReference>
<evidence type="ECO:0000259" key="11">
    <source>
        <dbReference type="PROSITE" id="PS50112"/>
    </source>
</evidence>
<evidence type="ECO:0000256" key="8">
    <source>
        <dbReference type="ARBA" id="ARBA00023136"/>
    </source>
</evidence>
<dbReference type="FunFam" id="3.30.565.10:FF:000006">
    <property type="entry name" value="Sensor histidine kinase WalK"/>
    <property type="match status" value="1"/>
</dbReference>
<dbReference type="Pfam" id="PF00512">
    <property type="entry name" value="HisKA"/>
    <property type="match status" value="1"/>
</dbReference>
<dbReference type="Gene3D" id="3.30.565.10">
    <property type="entry name" value="Histidine kinase-like ATPase, C-terminal domain"/>
    <property type="match status" value="1"/>
</dbReference>
<dbReference type="Gene3D" id="3.30.450.20">
    <property type="entry name" value="PAS domain"/>
    <property type="match status" value="1"/>
</dbReference>
<feature type="domain" description="PAS" evidence="11">
    <location>
        <begin position="234"/>
        <end position="275"/>
    </location>
</feature>
<dbReference type="Pfam" id="PF02518">
    <property type="entry name" value="HATPase_c"/>
    <property type="match status" value="1"/>
</dbReference>
<keyword evidence="6" id="KW-0418">Kinase</keyword>
<accession>A0A9D2SAJ6</accession>
<comment type="catalytic activity">
    <reaction evidence="1">
        <text>ATP + protein L-histidine = ADP + protein N-phospho-L-histidine.</text>
        <dbReference type="EC" id="2.7.13.3"/>
    </reaction>
</comment>
<dbReference type="CDD" id="cd00082">
    <property type="entry name" value="HisKA"/>
    <property type="match status" value="1"/>
</dbReference>
<dbReference type="InterPro" id="IPR036097">
    <property type="entry name" value="HisK_dim/P_sf"/>
</dbReference>
<evidence type="ECO:0000256" key="9">
    <source>
        <dbReference type="SAM" id="Phobius"/>
    </source>
</evidence>
<organism evidence="12 13">
    <name type="scientific">Candidatus Flavonifractor intestinigallinarum</name>
    <dbReference type="NCBI Taxonomy" id="2838586"/>
    <lineage>
        <taxon>Bacteria</taxon>
        <taxon>Bacillati</taxon>
        <taxon>Bacillota</taxon>
        <taxon>Clostridia</taxon>
        <taxon>Eubacteriales</taxon>
        <taxon>Oscillospiraceae</taxon>
        <taxon>Flavonifractor</taxon>
    </lineage>
</organism>
<dbReference type="InterPro" id="IPR050351">
    <property type="entry name" value="BphY/WalK/GraS-like"/>
</dbReference>
<dbReference type="PRINTS" id="PR00344">
    <property type="entry name" value="BCTRLSENSOR"/>
</dbReference>
<proteinExistence type="predicted"/>
<dbReference type="InterPro" id="IPR003594">
    <property type="entry name" value="HATPase_dom"/>
</dbReference>
<evidence type="ECO:0000256" key="7">
    <source>
        <dbReference type="ARBA" id="ARBA00023012"/>
    </source>
</evidence>
<feature type="domain" description="Histidine kinase" evidence="10">
    <location>
        <begin position="359"/>
        <end position="575"/>
    </location>
</feature>
<dbReference type="SUPFAM" id="SSF55785">
    <property type="entry name" value="PYP-like sensor domain (PAS domain)"/>
    <property type="match status" value="1"/>
</dbReference>
<dbReference type="AlphaFoldDB" id="A0A9D2SAJ6"/>
<dbReference type="InterPro" id="IPR036890">
    <property type="entry name" value="HATPase_C_sf"/>
</dbReference>
<evidence type="ECO:0000256" key="2">
    <source>
        <dbReference type="ARBA" id="ARBA00004370"/>
    </source>
</evidence>
<dbReference type="GO" id="GO:0016036">
    <property type="term" value="P:cellular response to phosphate starvation"/>
    <property type="evidence" value="ECO:0007669"/>
    <property type="project" value="TreeGrafter"/>
</dbReference>
<name>A0A9D2SAJ6_9FIRM</name>
<dbReference type="InterPro" id="IPR035965">
    <property type="entry name" value="PAS-like_dom_sf"/>
</dbReference>
<comment type="caution">
    <text evidence="12">The sequence shown here is derived from an EMBL/GenBank/DDBJ whole genome shotgun (WGS) entry which is preliminary data.</text>
</comment>
<reference evidence="12" key="2">
    <citation type="submission" date="2021-04" db="EMBL/GenBank/DDBJ databases">
        <authorList>
            <person name="Gilroy R."/>
        </authorList>
    </citation>
    <scope>NUCLEOTIDE SEQUENCE</scope>
    <source>
        <strain evidence="12">CHK192-8294</strain>
    </source>
</reference>
<evidence type="ECO:0000256" key="4">
    <source>
        <dbReference type="ARBA" id="ARBA00022553"/>
    </source>
</evidence>
<dbReference type="SUPFAM" id="SSF55874">
    <property type="entry name" value="ATPase domain of HSP90 chaperone/DNA topoisomerase II/histidine kinase"/>
    <property type="match status" value="1"/>
</dbReference>
<dbReference type="GO" id="GO:0005886">
    <property type="term" value="C:plasma membrane"/>
    <property type="evidence" value="ECO:0007669"/>
    <property type="project" value="TreeGrafter"/>
</dbReference>
<dbReference type="PROSITE" id="PS50112">
    <property type="entry name" value="PAS"/>
    <property type="match status" value="1"/>
</dbReference>
<feature type="transmembrane region" description="Helical" evidence="9">
    <location>
        <begin position="6"/>
        <end position="28"/>
    </location>
</feature>
<dbReference type="InterPro" id="IPR005467">
    <property type="entry name" value="His_kinase_dom"/>
</dbReference>
<reference evidence="12" key="1">
    <citation type="journal article" date="2021" name="PeerJ">
        <title>Extensive microbial diversity within the chicken gut microbiome revealed by metagenomics and culture.</title>
        <authorList>
            <person name="Gilroy R."/>
            <person name="Ravi A."/>
            <person name="Getino M."/>
            <person name="Pursley I."/>
            <person name="Horton D.L."/>
            <person name="Alikhan N.F."/>
            <person name="Baker D."/>
            <person name="Gharbi K."/>
            <person name="Hall N."/>
            <person name="Watson M."/>
            <person name="Adriaenssens E.M."/>
            <person name="Foster-Nyarko E."/>
            <person name="Jarju S."/>
            <person name="Secka A."/>
            <person name="Antonio M."/>
            <person name="Oren A."/>
            <person name="Chaudhuri R.R."/>
            <person name="La Ragione R."/>
            <person name="Hildebrand F."/>
            <person name="Pallen M.J."/>
        </authorList>
    </citation>
    <scope>NUCLEOTIDE SEQUENCE</scope>
    <source>
        <strain evidence="12">CHK192-8294</strain>
    </source>
</reference>
<dbReference type="PROSITE" id="PS50109">
    <property type="entry name" value="HIS_KIN"/>
    <property type="match status" value="1"/>
</dbReference>
<keyword evidence="4" id="KW-0597">Phosphoprotein</keyword>
<keyword evidence="9" id="KW-0812">Transmembrane</keyword>
<dbReference type="GO" id="GO:0004721">
    <property type="term" value="F:phosphoprotein phosphatase activity"/>
    <property type="evidence" value="ECO:0007669"/>
    <property type="project" value="TreeGrafter"/>
</dbReference>
<dbReference type="SMART" id="SM00387">
    <property type="entry name" value="HATPase_c"/>
    <property type="match status" value="1"/>
</dbReference>
<keyword evidence="7" id="KW-0902">Two-component regulatory system</keyword>
<dbReference type="InterPro" id="IPR004358">
    <property type="entry name" value="Sig_transdc_His_kin-like_C"/>
</dbReference>
<feature type="transmembrane region" description="Helical" evidence="9">
    <location>
        <begin position="147"/>
        <end position="170"/>
    </location>
</feature>
<dbReference type="SMART" id="SM00388">
    <property type="entry name" value="HisKA"/>
    <property type="match status" value="1"/>
</dbReference>
<evidence type="ECO:0000313" key="13">
    <source>
        <dbReference type="Proteomes" id="UP000823921"/>
    </source>
</evidence>
<evidence type="ECO:0000256" key="6">
    <source>
        <dbReference type="ARBA" id="ARBA00022777"/>
    </source>
</evidence>
<keyword evidence="5" id="KW-0808">Transferase</keyword>
<evidence type="ECO:0000256" key="3">
    <source>
        <dbReference type="ARBA" id="ARBA00012438"/>
    </source>
</evidence>
<evidence type="ECO:0000313" key="12">
    <source>
        <dbReference type="EMBL" id="HJB79729.1"/>
    </source>
</evidence>
<dbReference type="PANTHER" id="PTHR45453:SF1">
    <property type="entry name" value="PHOSPHATE REGULON SENSOR PROTEIN PHOR"/>
    <property type="match status" value="1"/>
</dbReference>
<dbReference type="FunFam" id="1.10.287.130:FF:000001">
    <property type="entry name" value="Two-component sensor histidine kinase"/>
    <property type="match status" value="1"/>
</dbReference>
<evidence type="ECO:0000256" key="5">
    <source>
        <dbReference type="ARBA" id="ARBA00022679"/>
    </source>
</evidence>
<protein>
    <recommendedName>
        <fullName evidence="3">histidine kinase</fullName>
        <ecNumber evidence="3">2.7.13.3</ecNumber>
    </recommendedName>
</protein>
<dbReference type="EMBL" id="DWXO01000021">
    <property type="protein sequence ID" value="HJB79729.1"/>
    <property type="molecule type" value="Genomic_DNA"/>
</dbReference>
<dbReference type="Proteomes" id="UP000823921">
    <property type="component" value="Unassembled WGS sequence"/>
</dbReference>
<dbReference type="CDD" id="cd00075">
    <property type="entry name" value="HATPase"/>
    <property type="match status" value="1"/>
</dbReference>
<sequence>MKKRIIGATLLTVVFALLISNVVGVLMFRSREMDAARSTLQELLELMDAQSAITEPEALMEQFHAAAPDKRLTIIDTDGTVLADTGADASTLEDHNDRPEVAQAEATGWGEAVRRSDTLGTSMLYVAKRFADGMIGRAAMPLSSINSLAMTSVWGALIASAAALLLAFLLSRRTANRVVAPLSSVGTALQGVLDGKKAPGLEGPQADDELRPILRYIDKLMDQLEGYIQSITAERDKVSLILDCMDEGLILLDEDGKVLAINRAARTLFGFPEGEQEDGALLLTRSRRLRKAIHDCQEKHSSIMLDVDALTEDARSLRLFVSPVSGRQYEGQPVGTSILVSDVTELKKAEGIRSEFTANVSHELKTPLTSIKGFTDMLSSGMVTSPADQKRFITMIGVEVDRLIDLINDILKLSELESVAIDQTEERSAVLDAAHDTASLLEPSAKAAGVTLAVEGESVTVGVPMSRLKELLFNLMGNGIKYSENGGTVTTRVRVEDGKAVISVEDHGIGIPEEDQSRVFERFYRVEKGRARKNGGTGLGLAIVKHITQLYGGTVGLESQVGKGSTFTVILPIPKN</sequence>
<comment type="subcellular location">
    <subcellularLocation>
        <location evidence="2">Membrane</location>
    </subcellularLocation>
</comment>
<dbReference type="InterPro" id="IPR003661">
    <property type="entry name" value="HisK_dim/P_dom"/>
</dbReference>
<dbReference type="EC" id="2.7.13.3" evidence="3"/>
<dbReference type="NCBIfam" id="TIGR00229">
    <property type="entry name" value="sensory_box"/>
    <property type="match status" value="1"/>
</dbReference>
<dbReference type="InterPro" id="IPR000014">
    <property type="entry name" value="PAS"/>
</dbReference>
<keyword evidence="8 9" id="KW-0472">Membrane</keyword>
<gene>
    <name evidence="12" type="ORF">H9712_01970</name>
</gene>
<dbReference type="Gene3D" id="1.10.287.130">
    <property type="match status" value="1"/>
</dbReference>
<dbReference type="GO" id="GO:0000155">
    <property type="term" value="F:phosphorelay sensor kinase activity"/>
    <property type="evidence" value="ECO:0007669"/>
    <property type="project" value="InterPro"/>
</dbReference>
<evidence type="ECO:0000259" key="10">
    <source>
        <dbReference type="PROSITE" id="PS50109"/>
    </source>
</evidence>
<dbReference type="SUPFAM" id="SSF47384">
    <property type="entry name" value="Homodimeric domain of signal transducing histidine kinase"/>
    <property type="match status" value="1"/>
</dbReference>
<evidence type="ECO:0000256" key="1">
    <source>
        <dbReference type="ARBA" id="ARBA00000085"/>
    </source>
</evidence>
<dbReference type="SMART" id="SM00091">
    <property type="entry name" value="PAS"/>
    <property type="match status" value="1"/>
</dbReference>
<dbReference type="CDD" id="cd00130">
    <property type="entry name" value="PAS"/>
    <property type="match status" value="1"/>
</dbReference>
<dbReference type="Pfam" id="PF13188">
    <property type="entry name" value="PAS_8"/>
    <property type="match status" value="1"/>
</dbReference>
<keyword evidence="9" id="KW-1133">Transmembrane helix</keyword>